<organism evidence="1 2">
    <name type="scientific">Bdellovibrio bacteriovorus str. Tiberius</name>
    <dbReference type="NCBI Taxonomy" id="1069642"/>
    <lineage>
        <taxon>Bacteria</taxon>
        <taxon>Pseudomonadati</taxon>
        <taxon>Bdellovibrionota</taxon>
        <taxon>Bdellovibrionia</taxon>
        <taxon>Bdellovibrionales</taxon>
        <taxon>Pseudobdellovibrionaceae</taxon>
        <taxon>Bdellovibrio</taxon>
    </lineage>
</organism>
<dbReference type="KEGG" id="bbat:Bdt_1681"/>
<dbReference type="AlphaFoldDB" id="K7YNI9"/>
<dbReference type="Proteomes" id="UP000010074">
    <property type="component" value="Chromosome"/>
</dbReference>
<evidence type="ECO:0000313" key="1">
    <source>
        <dbReference type="EMBL" id="AFY01376.1"/>
    </source>
</evidence>
<dbReference type="PATRIC" id="fig|1069642.3.peg.1663"/>
<proteinExistence type="predicted"/>
<dbReference type="EMBL" id="CP002930">
    <property type="protein sequence ID" value="AFY01376.1"/>
    <property type="molecule type" value="Genomic_DNA"/>
</dbReference>
<accession>K7YNI9</accession>
<dbReference type="HOGENOM" id="CLU_3096029_0_0_7"/>
<protein>
    <submittedName>
        <fullName evidence="1">Uncharacterized protein</fullName>
    </submittedName>
</protein>
<reference evidence="1 2" key="1">
    <citation type="journal article" date="2012" name="BMC Genomics">
        <title>Genome analysis of a simultaneously predatory and prey-independent, novel Bdellovibrio bacteriovorus from the River Tiber, supports in silico predictions of both ancient and recent lateral gene transfer from diverse bacteria.</title>
        <authorList>
            <person name="Hobley L."/>
            <person name="Lerner T.R."/>
            <person name="Williams L.E."/>
            <person name="Lambert C."/>
            <person name="Till R."/>
            <person name="Milner D.S."/>
            <person name="Basford S.M."/>
            <person name="Capeness M.J."/>
            <person name="Fenton A.K."/>
            <person name="Atterbury R.J."/>
            <person name="Harris M.A."/>
            <person name="Sockett R.E."/>
        </authorList>
    </citation>
    <scope>NUCLEOTIDE SEQUENCE [LARGE SCALE GENOMIC DNA]</scope>
    <source>
        <strain evidence="1 2">Tiberius</strain>
    </source>
</reference>
<evidence type="ECO:0000313" key="2">
    <source>
        <dbReference type="Proteomes" id="UP000010074"/>
    </source>
</evidence>
<gene>
    <name evidence="1" type="ORF">Bdt_1681</name>
</gene>
<sequence length="51" mass="5678">MDNHGLSLDIKIILLTAWKVFRREGVAAKNSETMTPFAEAAKTNTKKTDLT</sequence>
<name>K7YNI9_BDEBC</name>